<accession>A0AAE3E658</accession>
<evidence type="ECO:0000256" key="1">
    <source>
        <dbReference type="SAM" id="MobiDB-lite"/>
    </source>
</evidence>
<evidence type="ECO:0000256" key="2">
    <source>
        <dbReference type="SAM" id="SignalP"/>
    </source>
</evidence>
<proteinExistence type="predicted"/>
<evidence type="ECO:0000313" key="4">
    <source>
        <dbReference type="Proteomes" id="UP001198200"/>
    </source>
</evidence>
<keyword evidence="2" id="KW-0732">Signal</keyword>
<dbReference type="RefSeq" id="WP_308731971.1">
    <property type="nucleotide sequence ID" value="NZ_JAJEQN010000025.1"/>
</dbReference>
<dbReference type="EMBL" id="JAJEQN010000025">
    <property type="protein sequence ID" value="MCC2222017.1"/>
    <property type="molecule type" value="Genomic_DNA"/>
</dbReference>
<feature type="chain" id="PRO_5042127170" evidence="2">
    <location>
        <begin position="26"/>
        <end position="69"/>
    </location>
</feature>
<reference evidence="3 4" key="1">
    <citation type="submission" date="2021-10" db="EMBL/GenBank/DDBJ databases">
        <title>Anaerobic single-cell dispensing facilitates the cultivation of human gut bacteria.</title>
        <authorList>
            <person name="Afrizal A."/>
        </authorList>
    </citation>
    <scope>NUCLEOTIDE SEQUENCE [LARGE SCALE GENOMIC DNA]</scope>
    <source>
        <strain evidence="3 4">CLA-AA-H224</strain>
    </source>
</reference>
<organism evidence="3 4">
    <name type="scientific">Anthropogastromicrobium aceti</name>
    <dbReference type="NCBI Taxonomy" id="2981768"/>
    <lineage>
        <taxon>Bacteria</taxon>
        <taxon>Bacillati</taxon>
        <taxon>Bacillota</taxon>
        <taxon>Clostridia</taxon>
        <taxon>Lachnospirales</taxon>
        <taxon>Lachnospiraceae</taxon>
        <taxon>Anthropogastromicrobium</taxon>
    </lineage>
</organism>
<dbReference type="Proteomes" id="UP001198200">
    <property type="component" value="Unassembled WGS sequence"/>
</dbReference>
<comment type="caution">
    <text evidence="3">The sequence shown here is derived from an EMBL/GenBank/DDBJ whole genome shotgun (WGS) entry which is preliminary data.</text>
</comment>
<feature type="signal peptide" evidence="2">
    <location>
        <begin position="1"/>
        <end position="25"/>
    </location>
</feature>
<protein>
    <submittedName>
        <fullName evidence="3">Uncharacterized protein</fullName>
    </submittedName>
</protein>
<feature type="region of interest" description="Disordered" evidence="1">
    <location>
        <begin position="33"/>
        <end position="69"/>
    </location>
</feature>
<gene>
    <name evidence="3" type="ORF">LKD48_10280</name>
</gene>
<sequence>MKKKLFIPLICLTSASIITLSISYADTASSKEKNYTIEETSTESETKIESGSDENVPLKPLSDIAPNKH</sequence>
<dbReference type="AlphaFoldDB" id="A0AAE3E658"/>
<name>A0AAE3E658_9FIRM</name>
<evidence type="ECO:0000313" key="3">
    <source>
        <dbReference type="EMBL" id="MCC2222017.1"/>
    </source>
</evidence>
<keyword evidence="4" id="KW-1185">Reference proteome</keyword>